<feature type="region of interest" description="Disordered" evidence="1">
    <location>
        <begin position="293"/>
        <end position="317"/>
    </location>
</feature>
<dbReference type="AlphaFoldDB" id="A0AAD9T2C1"/>
<feature type="region of interest" description="Disordered" evidence="1">
    <location>
        <begin position="1"/>
        <end position="89"/>
    </location>
</feature>
<dbReference type="Proteomes" id="UP001285354">
    <property type="component" value="Unassembled WGS sequence"/>
</dbReference>
<dbReference type="EMBL" id="JAUBYV010000004">
    <property type="protein sequence ID" value="KAK2627464.1"/>
    <property type="molecule type" value="Genomic_DNA"/>
</dbReference>
<sequence>MPEKSVNKGLKLFPPSPIEKTYRNPSRTPSTRRRAVGSQSPPESAVERSESPTFAADAQPSAMDGQQSALGRRSTTRNGNGRQTPQLDQAFPITTPLQAHFSSEIPRSHTSFSEAPTLVRSQSNSSSSSNAKAASRSPQRGEPAITRSMFPRYNHQIALEHQAYYPTQTSPTHIPSSNINRKPYSPGLSDGRSIACLQSPMLAGLPGEAPGQFPRGRQDEKLLEPSSNDELKEFWKVVNGWRVSSSEGRRFCLKMTSDPEEPTHTLSSATQPFYTLRLVPTSTSAQMTMLRHDPNKTAKGTGSPKLRSAKPNPGSEVMSTRLEETARRLQPNDGLVALLYPRAASDMVIELANNSTRADSEQVIAAAERECGRLVWDEDSGKFFLVHPAISTPFVVSIHSSPAWSRVEYTLEHFELPHNIARLVRDGSGFGFLEIDTAAAARIDSFYIVDVAICAIMLVAITEEKTSNFERFQAPPSIAPVFPLSHGRHSLSWLINSKGKGKDENEKTSMKIVKMEEFELDLESRGSLKTKKAKQKDERVPGCLGLIWMLIKCLVWTITISVKALAKVIIYVSRVLTRTEKPPA</sequence>
<name>A0AAD9T2C1_9HELO</name>
<feature type="region of interest" description="Disordered" evidence="1">
    <location>
        <begin position="167"/>
        <end position="191"/>
    </location>
</feature>
<organism evidence="2 3">
    <name type="scientific">Diplocarpon rosae</name>
    <dbReference type="NCBI Taxonomy" id="946125"/>
    <lineage>
        <taxon>Eukaryota</taxon>
        <taxon>Fungi</taxon>
        <taxon>Dikarya</taxon>
        <taxon>Ascomycota</taxon>
        <taxon>Pezizomycotina</taxon>
        <taxon>Leotiomycetes</taxon>
        <taxon>Helotiales</taxon>
        <taxon>Drepanopezizaceae</taxon>
        <taxon>Diplocarpon</taxon>
    </lineage>
</organism>
<keyword evidence="3" id="KW-1185">Reference proteome</keyword>
<accession>A0AAD9T2C1</accession>
<feature type="compositionally biased region" description="Polar residues" evidence="1">
    <location>
        <begin position="167"/>
        <end position="180"/>
    </location>
</feature>
<feature type="compositionally biased region" description="Low complexity" evidence="1">
    <location>
        <begin position="120"/>
        <end position="137"/>
    </location>
</feature>
<reference evidence="2" key="1">
    <citation type="submission" date="2023-06" db="EMBL/GenBank/DDBJ databases">
        <title>Draft genome of Marssonina rosae.</title>
        <authorList>
            <person name="Cheng Q."/>
        </authorList>
    </citation>
    <scope>NUCLEOTIDE SEQUENCE</scope>
    <source>
        <strain evidence="2">R4</strain>
    </source>
</reference>
<gene>
    <name evidence="2" type="ORF">QTJ16_003430</name>
</gene>
<proteinExistence type="predicted"/>
<evidence type="ECO:0000313" key="2">
    <source>
        <dbReference type="EMBL" id="KAK2627464.1"/>
    </source>
</evidence>
<feature type="compositionally biased region" description="Low complexity" evidence="1">
    <location>
        <begin position="71"/>
        <end position="82"/>
    </location>
</feature>
<evidence type="ECO:0000313" key="3">
    <source>
        <dbReference type="Proteomes" id="UP001285354"/>
    </source>
</evidence>
<evidence type="ECO:0008006" key="4">
    <source>
        <dbReference type="Google" id="ProtNLM"/>
    </source>
</evidence>
<comment type="caution">
    <text evidence="2">The sequence shown here is derived from an EMBL/GenBank/DDBJ whole genome shotgun (WGS) entry which is preliminary data.</text>
</comment>
<feature type="region of interest" description="Disordered" evidence="1">
    <location>
        <begin position="116"/>
        <end position="146"/>
    </location>
</feature>
<protein>
    <recommendedName>
        <fullName evidence="4">Acetylserotonin methytransferase-like protein</fullName>
    </recommendedName>
</protein>
<evidence type="ECO:0000256" key="1">
    <source>
        <dbReference type="SAM" id="MobiDB-lite"/>
    </source>
</evidence>